<reference evidence="1" key="1">
    <citation type="journal article" date="2021" name="Proc. Natl. Acad. Sci. U.S.A.">
        <title>A Catalog of Tens of Thousands of Viruses from Human Metagenomes Reveals Hidden Associations with Chronic Diseases.</title>
        <authorList>
            <person name="Tisza M.J."/>
            <person name="Buck C.B."/>
        </authorList>
    </citation>
    <scope>NUCLEOTIDE SEQUENCE</scope>
    <source>
        <strain evidence="1">CtqfO1</strain>
    </source>
</reference>
<dbReference type="EMBL" id="BK032734">
    <property type="protein sequence ID" value="DAF57522.1"/>
    <property type="molecule type" value="Genomic_DNA"/>
</dbReference>
<name>A0A8S5T417_9CAUD</name>
<organism evidence="1">
    <name type="scientific">Myoviridae sp. ctqfO1</name>
    <dbReference type="NCBI Taxonomy" id="2827710"/>
    <lineage>
        <taxon>Viruses</taxon>
        <taxon>Duplodnaviria</taxon>
        <taxon>Heunggongvirae</taxon>
        <taxon>Uroviricota</taxon>
        <taxon>Caudoviricetes</taxon>
    </lineage>
</organism>
<protein>
    <submittedName>
        <fullName evidence="1">Uncharacterized protein</fullName>
    </submittedName>
</protein>
<accession>A0A8S5T417</accession>
<sequence length="85" mass="9854">MKIEKEIVRGIEEYFNEQLKRVASKNVYGDAKDHNIDVAYKLSQLLMNISNMQEIEIRATVMDGMKDLDFSQLDLSKFLNGIVKE</sequence>
<evidence type="ECO:0000313" key="1">
    <source>
        <dbReference type="EMBL" id="DAF57522.1"/>
    </source>
</evidence>
<proteinExistence type="predicted"/>